<feature type="domain" description="Smr" evidence="5">
    <location>
        <begin position="608"/>
        <end position="692"/>
    </location>
</feature>
<dbReference type="SUPFAM" id="SSF81901">
    <property type="entry name" value="HCP-like"/>
    <property type="match status" value="1"/>
</dbReference>
<evidence type="ECO:0000256" key="2">
    <source>
        <dbReference type="ARBA" id="ARBA00022737"/>
    </source>
</evidence>
<feature type="repeat" description="PPR" evidence="3">
    <location>
        <begin position="320"/>
        <end position="354"/>
    </location>
</feature>
<keyword evidence="7" id="KW-1185">Reference proteome</keyword>
<feature type="repeat" description="PPR" evidence="3">
    <location>
        <begin position="285"/>
        <end position="319"/>
    </location>
</feature>
<dbReference type="PROSITE" id="PS50828">
    <property type="entry name" value="SMR"/>
    <property type="match status" value="1"/>
</dbReference>
<dbReference type="EMBL" id="JAZDWU010000002">
    <property type="protein sequence ID" value="KAL0012103.1"/>
    <property type="molecule type" value="Genomic_DNA"/>
</dbReference>
<accession>A0AAW2DR88</accession>
<feature type="repeat" description="PPR" evidence="3">
    <location>
        <begin position="426"/>
        <end position="460"/>
    </location>
</feature>
<dbReference type="GO" id="GO:0042134">
    <property type="term" value="F:rRNA primary transcript binding"/>
    <property type="evidence" value="ECO:0007669"/>
    <property type="project" value="TreeGrafter"/>
</dbReference>
<comment type="similarity">
    <text evidence="1">Belongs to the PPR family. P subfamily.</text>
</comment>
<dbReference type="NCBIfam" id="TIGR00756">
    <property type="entry name" value="PPR"/>
    <property type="match status" value="8"/>
</dbReference>
<dbReference type="Pfam" id="PF13041">
    <property type="entry name" value="PPR_2"/>
    <property type="match status" value="1"/>
</dbReference>
<feature type="repeat" description="PPR" evidence="3">
    <location>
        <begin position="250"/>
        <end position="284"/>
    </location>
</feature>
<organism evidence="6 7">
    <name type="scientific">Lithocarpus litseifolius</name>
    <dbReference type="NCBI Taxonomy" id="425828"/>
    <lineage>
        <taxon>Eukaryota</taxon>
        <taxon>Viridiplantae</taxon>
        <taxon>Streptophyta</taxon>
        <taxon>Embryophyta</taxon>
        <taxon>Tracheophyta</taxon>
        <taxon>Spermatophyta</taxon>
        <taxon>Magnoliopsida</taxon>
        <taxon>eudicotyledons</taxon>
        <taxon>Gunneridae</taxon>
        <taxon>Pentapetalae</taxon>
        <taxon>rosids</taxon>
        <taxon>fabids</taxon>
        <taxon>Fagales</taxon>
        <taxon>Fagaceae</taxon>
        <taxon>Lithocarpus</taxon>
    </lineage>
</organism>
<protein>
    <recommendedName>
        <fullName evidence="5">Smr domain-containing protein</fullName>
    </recommendedName>
</protein>
<gene>
    <name evidence="6" type="ORF">SO802_007211</name>
</gene>
<evidence type="ECO:0000259" key="5">
    <source>
        <dbReference type="PROSITE" id="PS50828"/>
    </source>
</evidence>
<dbReference type="InterPro" id="IPR002625">
    <property type="entry name" value="Smr_dom"/>
</dbReference>
<evidence type="ECO:0000313" key="6">
    <source>
        <dbReference type="EMBL" id="KAL0012103.1"/>
    </source>
</evidence>
<dbReference type="InterPro" id="IPR011990">
    <property type="entry name" value="TPR-like_helical_dom_sf"/>
</dbReference>
<dbReference type="AlphaFoldDB" id="A0AAW2DR88"/>
<feature type="repeat" description="PPR" evidence="3">
    <location>
        <begin position="355"/>
        <end position="389"/>
    </location>
</feature>
<proteinExistence type="inferred from homology"/>
<comment type="caution">
    <text evidence="6">The sequence shown here is derived from an EMBL/GenBank/DDBJ whole genome shotgun (WGS) entry which is preliminary data.</text>
</comment>
<dbReference type="GO" id="GO:0003729">
    <property type="term" value="F:mRNA binding"/>
    <property type="evidence" value="ECO:0007669"/>
    <property type="project" value="TreeGrafter"/>
</dbReference>
<dbReference type="FunFam" id="1.25.40.10:FF:000423">
    <property type="entry name" value="Pentatricopeptide repeat-containing protein, chloroplastic"/>
    <property type="match status" value="1"/>
</dbReference>
<dbReference type="InterPro" id="IPR002885">
    <property type="entry name" value="PPR_rpt"/>
</dbReference>
<evidence type="ECO:0000256" key="4">
    <source>
        <dbReference type="SAM" id="MobiDB-lite"/>
    </source>
</evidence>
<dbReference type="InterPro" id="IPR033443">
    <property type="entry name" value="PROP1-like_PPR_dom"/>
</dbReference>
<dbReference type="GO" id="GO:0009658">
    <property type="term" value="P:chloroplast organization"/>
    <property type="evidence" value="ECO:0007669"/>
    <property type="project" value="UniProtKB-ARBA"/>
</dbReference>
<dbReference type="PANTHER" id="PTHR47447:SF12">
    <property type="entry name" value="PENTATRICOPEPTIDE REPEAT-CONTAINING PROTEIN ATP4 HOMOLOG, CHLOROPLASTIC"/>
    <property type="match status" value="1"/>
</dbReference>
<evidence type="ECO:0000313" key="7">
    <source>
        <dbReference type="Proteomes" id="UP001459277"/>
    </source>
</evidence>
<evidence type="ECO:0000256" key="1">
    <source>
        <dbReference type="ARBA" id="ARBA00007626"/>
    </source>
</evidence>
<feature type="repeat" description="PPR" evidence="3">
    <location>
        <begin position="461"/>
        <end position="495"/>
    </location>
</feature>
<name>A0AAW2DR88_9ROSI</name>
<feature type="repeat" description="PPR" evidence="3">
    <location>
        <begin position="390"/>
        <end position="424"/>
    </location>
</feature>
<sequence length="706" mass="79013">MAYHLCSSPSSLFHDRQPLCNSLSSPPKLGSKTSTFTYSFKPTLLPSQPKILLQMTNVSLQDPIPQETQNLNPSKGNDSQYPDGKSGSSSKNYIWVNPKSSRASQLRKNSYDARYASLMKLAESLNSCSPNEEDVVEVLRGLGDRILEQDAVTVINNMVNPETAYLALRYFQQRLKLSREVILYNVTLKVFRKCRGFDRAEKLFDEMLERGVKPVNTTFSTMITCARLCSFPHKAVEWFEKMPSFGCVPDGVTYSAMIDAYGRAGNVNMALSLYDRARTQKWRIDPVTFSTLIKIYGTSGNFDGCLNVYEEMKALGVKPNLVIYNTLIDAMGRAKRPWQAKIIYREMKKNGFLPNFGTYASLLRAYGRARYGEDALSVYKEMKEKGVELTVVLYNTLLAMCADLGYVDEAVEIVEDMKNSGTCKPDSWSFSSLITVYSCSGKVLEAEVTLNEMFEAGYEPNIFVLTSLIQCYGKAQRTDDVVRTFHRLLELGITPDERFCCCLLNVMTQTPKEELSKLTDCVEKADSKLGHVVQLLVGEQDNDEEFKRGSSELFDSIGSDVRKAYCNCLIDICVKLDLLQRACELLDLGITLEIYTDIQSRSSTQWSLYLKGLSLGAALTALHVWINDLTKALESGEELPPLLGINTGHGKHKYSDKGLAAVFESHLKELNAPFHEAPDKVGWFLTTKVAAQSWLESRSSPGLVAA</sequence>
<dbReference type="FunFam" id="1.25.40.10:FF:000485">
    <property type="entry name" value="pentatricopeptide repeat-containing protein At4g16390, chloroplastic"/>
    <property type="match status" value="1"/>
</dbReference>
<dbReference type="PROSITE" id="PS51375">
    <property type="entry name" value="PPR"/>
    <property type="match status" value="8"/>
</dbReference>
<reference evidence="6 7" key="1">
    <citation type="submission" date="2024-01" db="EMBL/GenBank/DDBJ databases">
        <title>A telomere-to-telomere, gap-free genome of sweet tea (Lithocarpus litseifolius).</title>
        <authorList>
            <person name="Zhou J."/>
        </authorList>
    </citation>
    <scope>NUCLEOTIDE SEQUENCE [LARGE SCALE GENOMIC DNA]</scope>
    <source>
        <strain evidence="6">Zhou-2022a</strain>
        <tissue evidence="6">Leaf</tissue>
    </source>
</reference>
<keyword evidence="2" id="KW-0677">Repeat</keyword>
<dbReference type="Pfam" id="PF17177">
    <property type="entry name" value="PPR_long"/>
    <property type="match status" value="1"/>
</dbReference>
<dbReference type="PANTHER" id="PTHR47447">
    <property type="entry name" value="OS03G0856100 PROTEIN"/>
    <property type="match status" value="1"/>
</dbReference>
<evidence type="ECO:0000256" key="3">
    <source>
        <dbReference type="PROSITE-ProRule" id="PRU00708"/>
    </source>
</evidence>
<feature type="region of interest" description="Disordered" evidence="4">
    <location>
        <begin position="64"/>
        <end position="93"/>
    </location>
</feature>
<dbReference type="SMART" id="SM00463">
    <property type="entry name" value="SMR"/>
    <property type="match status" value="1"/>
</dbReference>
<dbReference type="Gene3D" id="1.25.40.10">
    <property type="entry name" value="Tetratricopeptide repeat domain"/>
    <property type="match status" value="3"/>
</dbReference>
<dbReference type="FunFam" id="1.25.40.10:FF:000509">
    <property type="entry name" value="Pentatricopeptide repeat-containing protein At4g16390, chloroplastic"/>
    <property type="match status" value="1"/>
</dbReference>
<dbReference type="GO" id="GO:0045727">
    <property type="term" value="P:positive regulation of translation"/>
    <property type="evidence" value="ECO:0007669"/>
    <property type="project" value="TreeGrafter"/>
</dbReference>
<dbReference type="Pfam" id="PF13812">
    <property type="entry name" value="PPR_3"/>
    <property type="match status" value="1"/>
</dbReference>
<dbReference type="Proteomes" id="UP001459277">
    <property type="component" value="Unassembled WGS sequence"/>
</dbReference>
<feature type="repeat" description="PPR" evidence="3">
    <location>
        <begin position="180"/>
        <end position="214"/>
    </location>
</feature>
<dbReference type="GO" id="GO:0009570">
    <property type="term" value="C:chloroplast stroma"/>
    <property type="evidence" value="ECO:0007669"/>
    <property type="project" value="TreeGrafter"/>
</dbReference>